<organism evidence="1">
    <name type="scientific">Cucumis melo</name>
    <name type="common">Muskmelon</name>
    <dbReference type="NCBI Taxonomy" id="3656"/>
    <lineage>
        <taxon>Eukaryota</taxon>
        <taxon>Viridiplantae</taxon>
        <taxon>Streptophyta</taxon>
        <taxon>Embryophyta</taxon>
        <taxon>Tracheophyta</taxon>
        <taxon>Spermatophyta</taxon>
        <taxon>Magnoliopsida</taxon>
        <taxon>eudicotyledons</taxon>
        <taxon>Gunneridae</taxon>
        <taxon>Pentapetalae</taxon>
        <taxon>rosids</taxon>
        <taxon>fabids</taxon>
        <taxon>Cucurbitales</taxon>
        <taxon>Cucurbitaceae</taxon>
        <taxon>Benincaseae</taxon>
        <taxon>Cucumis</taxon>
    </lineage>
</organism>
<evidence type="ECO:0000313" key="1">
    <source>
        <dbReference type="EnsemblPlants" id="MELO3C031190.2.1"/>
    </source>
</evidence>
<dbReference type="Gramene" id="MELO3C031190.2.1">
    <property type="protein sequence ID" value="MELO3C031190.2.1"/>
    <property type="gene ID" value="MELO3C031190.2"/>
</dbReference>
<dbReference type="AlphaFoldDB" id="A0A9I9EAT7"/>
<protein>
    <submittedName>
        <fullName evidence="1">Uncharacterized protein</fullName>
    </submittedName>
</protein>
<dbReference type="EnsemblPlants" id="MELO3C031190.2.1">
    <property type="protein sequence ID" value="MELO3C031190.2.1"/>
    <property type="gene ID" value="MELO3C031190.2"/>
</dbReference>
<proteinExistence type="predicted"/>
<name>A0A9I9EAT7_CUCME</name>
<sequence length="51" mass="5606">MFLLLPISLRATDELISLLPETTVTIFNKVGGPLLDIHCRSKQNDLGVNVV</sequence>
<reference evidence="1" key="1">
    <citation type="submission" date="2023-03" db="UniProtKB">
        <authorList>
            <consortium name="EnsemblPlants"/>
        </authorList>
    </citation>
    <scope>IDENTIFICATION</scope>
</reference>
<accession>A0A9I9EAT7</accession>